<keyword evidence="3" id="KW-0464">Manganese</keyword>
<reference evidence="6 7" key="1">
    <citation type="journal article" date="2020" name="Biotechnol. Biofuels">
        <title>New insights from the biogas microbiome by comprehensive genome-resolved metagenomics of nearly 1600 species originating from multiple anaerobic digesters.</title>
        <authorList>
            <person name="Campanaro S."/>
            <person name="Treu L."/>
            <person name="Rodriguez-R L.M."/>
            <person name="Kovalovszki A."/>
            <person name="Ziels R.M."/>
            <person name="Maus I."/>
            <person name="Zhu X."/>
            <person name="Kougias P.G."/>
            <person name="Basile A."/>
            <person name="Luo G."/>
            <person name="Schluter A."/>
            <person name="Konstantinidis K.T."/>
            <person name="Angelidaki I."/>
        </authorList>
    </citation>
    <scope>NUCLEOTIDE SEQUENCE [LARGE SCALE GENOMIC DNA]</scope>
    <source>
        <strain evidence="6">AS27yjCOA_61</strain>
    </source>
</reference>
<dbReference type="SUPFAM" id="SSF53649">
    <property type="entry name" value="Alkaline phosphatase-like"/>
    <property type="match status" value="1"/>
</dbReference>
<dbReference type="Gene3D" id="3.40.720.10">
    <property type="entry name" value="Alkaline Phosphatase, subunit A"/>
    <property type="match status" value="1"/>
</dbReference>
<feature type="non-terminal residue" evidence="6">
    <location>
        <position position="1"/>
    </location>
</feature>
<comment type="caution">
    <text evidence="6">The sequence shown here is derived from an EMBL/GenBank/DDBJ whole genome shotgun (WGS) entry which is preliminary data.</text>
</comment>
<evidence type="ECO:0000313" key="7">
    <source>
        <dbReference type="Proteomes" id="UP000559962"/>
    </source>
</evidence>
<dbReference type="PANTHER" id="PTHR21110:SF0">
    <property type="entry name" value="PHOSPHOPENTOMUTASE"/>
    <property type="match status" value="1"/>
</dbReference>
<dbReference type="PANTHER" id="PTHR21110">
    <property type="entry name" value="PHOSPHOPENTOMUTASE"/>
    <property type="match status" value="1"/>
</dbReference>
<dbReference type="GO" id="GO:0000287">
    <property type="term" value="F:magnesium ion binding"/>
    <property type="evidence" value="ECO:0007669"/>
    <property type="project" value="InterPro"/>
</dbReference>
<accession>A0A847J1Y2</accession>
<name>A0A847J1Y2_9LACT</name>
<dbReference type="Pfam" id="PF01676">
    <property type="entry name" value="Metalloenzyme"/>
    <property type="match status" value="1"/>
</dbReference>
<protein>
    <submittedName>
        <fullName evidence="6">Phosphopentomutase</fullName>
        <ecNumber evidence="6">5.4.2.7</ecNumber>
    </submittedName>
</protein>
<dbReference type="Proteomes" id="UP000559962">
    <property type="component" value="Unassembled WGS sequence"/>
</dbReference>
<dbReference type="EC" id="5.4.2.7" evidence="6"/>
<evidence type="ECO:0000256" key="2">
    <source>
        <dbReference type="ARBA" id="ARBA00022723"/>
    </source>
</evidence>
<feature type="domain" description="Metalloenzyme" evidence="5">
    <location>
        <begin position="1"/>
        <end position="73"/>
    </location>
</feature>
<keyword evidence="2" id="KW-0479">Metal-binding</keyword>
<keyword evidence="4 6" id="KW-0413">Isomerase</keyword>
<dbReference type="InterPro" id="IPR010045">
    <property type="entry name" value="DeoB"/>
</dbReference>
<evidence type="ECO:0000256" key="4">
    <source>
        <dbReference type="ARBA" id="ARBA00023235"/>
    </source>
</evidence>
<proteinExistence type="inferred from homology"/>
<evidence type="ECO:0000259" key="5">
    <source>
        <dbReference type="Pfam" id="PF01676"/>
    </source>
</evidence>
<gene>
    <name evidence="6" type="ORF">GX453_04890</name>
</gene>
<dbReference type="AlphaFoldDB" id="A0A847J1Y2"/>
<dbReference type="InterPro" id="IPR006124">
    <property type="entry name" value="Metalloenzyme"/>
</dbReference>
<organism evidence="6 7">
    <name type="scientific">Pseudolactococcus chungangensis</name>
    <dbReference type="NCBI Taxonomy" id="451457"/>
    <lineage>
        <taxon>Bacteria</taxon>
        <taxon>Bacillati</taxon>
        <taxon>Bacillota</taxon>
        <taxon>Bacilli</taxon>
        <taxon>Lactobacillales</taxon>
        <taxon>Streptococcaceae</taxon>
        <taxon>Pseudolactococcus</taxon>
    </lineage>
</organism>
<sequence>DARLPEIYEVMGEKDLLLITADHGNDPTYVGTDHTREYVPLLAYSKTFTGQGVLNIGHYADISATVAENFGVPATENGQSFLGDLN</sequence>
<dbReference type="EMBL" id="JAAYVO010000061">
    <property type="protein sequence ID" value="NLH35347.1"/>
    <property type="molecule type" value="Genomic_DNA"/>
</dbReference>
<evidence type="ECO:0000256" key="1">
    <source>
        <dbReference type="ARBA" id="ARBA00010373"/>
    </source>
</evidence>
<comment type="similarity">
    <text evidence="1">Belongs to the phosphopentomutase family.</text>
</comment>
<evidence type="ECO:0000256" key="3">
    <source>
        <dbReference type="ARBA" id="ARBA00023211"/>
    </source>
</evidence>
<dbReference type="InterPro" id="IPR017850">
    <property type="entry name" value="Alkaline_phosphatase_core_sf"/>
</dbReference>
<evidence type="ECO:0000313" key="6">
    <source>
        <dbReference type="EMBL" id="NLH35347.1"/>
    </source>
</evidence>
<dbReference type="GO" id="GO:0005829">
    <property type="term" value="C:cytosol"/>
    <property type="evidence" value="ECO:0007669"/>
    <property type="project" value="TreeGrafter"/>
</dbReference>
<dbReference type="GO" id="GO:0009117">
    <property type="term" value="P:nucleotide metabolic process"/>
    <property type="evidence" value="ECO:0007669"/>
    <property type="project" value="InterPro"/>
</dbReference>
<dbReference type="GO" id="GO:0008973">
    <property type="term" value="F:phosphopentomutase activity"/>
    <property type="evidence" value="ECO:0007669"/>
    <property type="project" value="UniProtKB-EC"/>
</dbReference>
<dbReference type="GO" id="GO:0043094">
    <property type="term" value="P:metabolic compound salvage"/>
    <property type="evidence" value="ECO:0007669"/>
    <property type="project" value="InterPro"/>
</dbReference>